<sequence length="207" mass="22440">MGAAMLLALTYSGPEVGEAYIADEGLVQMGTLVILVVATLSAATLAIRCPQNRVNLGLLACGLAIYAGREHDLHRLEFLSEHYTLLKFYLMPEIPLWQKLFFGAFVISVIAIIATFVLRMAGPTLRDLKRAEPWAIFGLAWITTLTASQISDRTWLNSTFAGRSFEEVAEFVAAGLALMVVYHFPRVALPVAATTKLAPQAASAKAA</sequence>
<dbReference type="EMBL" id="CP036276">
    <property type="protein sequence ID" value="QDU42130.1"/>
    <property type="molecule type" value="Genomic_DNA"/>
</dbReference>
<keyword evidence="3" id="KW-1185">Reference proteome</keyword>
<evidence type="ECO:0000256" key="1">
    <source>
        <dbReference type="SAM" id="Phobius"/>
    </source>
</evidence>
<feature type="transmembrane region" description="Helical" evidence="1">
    <location>
        <begin position="54"/>
        <end position="69"/>
    </location>
</feature>
<feature type="transmembrane region" description="Helical" evidence="1">
    <location>
        <begin position="171"/>
        <end position="189"/>
    </location>
</feature>
<evidence type="ECO:0000313" key="3">
    <source>
        <dbReference type="Proteomes" id="UP000319383"/>
    </source>
</evidence>
<dbReference type="Proteomes" id="UP000319383">
    <property type="component" value="Chromosome"/>
</dbReference>
<feature type="transmembrane region" description="Helical" evidence="1">
    <location>
        <begin position="29"/>
        <end position="47"/>
    </location>
</feature>
<organism evidence="2 3">
    <name type="scientific">Symmachiella dynata</name>
    <dbReference type="NCBI Taxonomy" id="2527995"/>
    <lineage>
        <taxon>Bacteria</taxon>
        <taxon>Pseudomonadati</taxon>
        <taxon>Planctomycetota</taxon>
        <taxon>Planctomycetia</taxon>
        <taxon>Planctomycetales</taxon>
        <taxon>Planctomycetaceae</taxon>
        <taxon>Symmachiella</taxon>
    </lineage>
</organism>
<protein>
    <submittedName>
        <fullName evidence="2">Uncharacterized protein</fullName>
    </submittedName>
</protein>
<keyword evidence="1" id="KW-0812">Transmembrane</keyword>
<name>A0A517ZI24_9PLAN</name>
<dbReference type="AlphaFoldDB" id="A0A517ZI24"/>
<proteinExistence type="predicted"/>
<keyword evidence="1" id="KW-1133">Transmembrane helix</keyword>
<feature type="transmembrane region" description="Helical" evidence="1">
    <location>
        <begin position="134"/>
        <end position="151"/>
    </location>
</feature>
<gene>
    <name evidence="2" type="ORF">Mal52_05850</name>
</gene>
<accession>A0A517ZI24</accession>
<dbReference type="KEGG" id="sdyn:Mal52_05850"/>
<reference evidence="2 3" key="1">
    <citation type="submission" date="2019-02" db="EMBL/GenBank/DDBJ databases">
        <title>Deep-cultivation of Planctomycetes and their phenomic and genomic characterization uncovers novel biology.</title>
        <authorList>
            <person name="Wiegand S."/>
            <person name="Jogler M."/>
            <person name="Boedeker C."/>
            <person name="Pinto D."/>
            <person name="Vollmers J."/>
            <person name="Rivas-Marin E."/>
            <person name="Kohn T."/>
            <person name="Peeters S.H."/>
            <person name="Heuer A."/>
            <person name="Rast P."/>
            <person name="Oberbeckmann S."/>
            <person name="Bunk B."/>
            <person name="Jeske O."/>
            <person name="Meyerdierks A."/>
            <person name="Storesund J.E."/>
            <person name="Kallscheuer N."/>
            <person name="Luecker S."/>
            <person name="Lage O.M."/>
            <person name="Pohl T."/>
            <person name="Merkel B.J."/>
            <person name="Hornburger P."/>
            <person name="Mueller R.-W."/>
            <person name="Bruemmer F."/>
            <person name="Labrenz M."/>
            <person name="Spormann A.M."/>
            <person name="Op den Camp H."/>
            <person name="Overmann J."/>
            <person name="Amann R."/>
            <person name="Jetten M.S.M."/>
            <person name="Mascher T."/>
            <person name="Medema M.H."/>
            <person name="Devos D.P."/>
            <person name="Kaster A.-K."/>
            <person name="Ovreas L."/>
            <person name="Rohde M."/>
            <person name="Galperin M.Y."/>
            <person name="Jogler C."/>
        </authorList>
    </citation>
    <scope>NUCLEOTIDE SEQUENCE [LARGE SCALE GENOMIC DNA]</scope>
    <source>
        <strain evidence="2 3">Mal52</strain>
    </source>
</reference>
<keyword evidence="1" id="KW-0472">Membrane</keyword>
<evidence type="ECO:0000313" key="2">
    <source>
        <dbReference type="EMBL" id="QDU42130.1"/>
    </source>
</evidence>
<feature type="transmembrane region" description="Helical" evidence="1">
    <location>
        <begin position="100"/>
        <end position="122"/>
    </location>
</feature>